<dbReference type="Pfam" id="PF00392">
    <property type="entry name" value="GntR"/>
    <property type="match status" value="1"/>
</dbReference>
<organism evidence="6">
    <name type="scientific">uncultured Nocardioidaceae bacterium</name>
    <dbReference type="NCBI Taxonomy" id="253824"/>
    <lineage>
        <taxon>Bacteria</taxon>
        <taxon>Bacillati</taxon>
        <taxon>Actinomycetota</taxon>
        <taxon>Actinomycetes</taxon>
        <taxon>Propionibacteriales</taxon>
        <taxon>Nocardioidaceae</taxon>
        <taxon>environmental samples</taxon>
    </lineage>
</organism>
<dbReference type="GO" id="GO:0003700">
    <property type="term" value="F:DNA-binding transcription factor activity"/>
    <property type="evidence" value="ECO:0007669"/>
    <property type="project" value="InterPro"/>
</dbReference>
<dbReference type="PROSITE" id="PS50949">
    <property type="entry name" value="HTH_GNTR"/>
    <property type="match status" value="1"/>
</dbReference>
<evidence type="ECO:0000256" key="4">
    <source>
        <dbReference type="SAM" id="MobiDB-lite"/>
    </source>
</evidence>
<evidence type="ECO:0000256" key="1">
    <source>
        <dbReference type="ARBA" id="ARBA00023015"/>
    </source>
</evidence>
<dbReference type="SUPFAM" id="SSF46785">
    <property type="entry name" value="Winged helix' DNA-binding domain"/>
    <property type="match status" value="1"/>
</dbReference>
<dbReference type="InterPro" id="IPR000524">
    <property type="entry name" value="Tscrpt_reg_HTH_GntR"/>
</dbReference>
<keyword evidence="3" id="KW-0804">Transcription</keyword>
<dbReference type="PRINTS" id="PR00035">
    <property type="entry name" value="HTHGNTR"/>
</dbReference>
<keyword evidence="1" id="KW-0805">Transcription regulation</keyword>
<name>A0A6J4MAM7_9ACTN</name>
<dbReference type="PANTHER" id="PTHR44846:SF1">
    <property type="entry name" value="MANNOSYL-D-GLYCERATE TRANSPORT_METABOLISM SYSTEM REPRESSOR MNGR-RELATED"/>
    <property type="match status" value="1"/>
</dbReference>
<sequence length="263" mass="28300">MTELVTPIGPAAEDVRQQLLEQINHGRLRPGERLGAERELARELGVSRSTVRHALAALEAAGVVRRVPGRGGGTFVRQQKLERDLSRVVGVPALLRAQGMTSGSRIMSTGLAVADEDTRAALGLTDGAYVVDLVRIRLADGTPISLEHVRLPAGMFPGLLDLPLGGSLYELLREHFDTTPGESVERIEVTTAAADESTILGVEPGAPLISITRTTKDTSGVVFEYSSDLFRADRTVITVRTPASRRSSKDPGRVVQLRPRTGR</sequence>
<evidence type="ECO:0000313" key="6">
    <source>
        <dbReference type="EMBL" id="CAA9350294.1"/>
    </source>
</evidence>
<evidence type="ECO:0000256" key="2">
    <source>
        <dbReference type="ARBA" id="ARBA00023125"/>
    </source>
</evidence>
<feature type="region of interest" description="Disordered" evidence="4">
    <location>
        <begin position="241"/>
        <end position="263"/>
    </location>
</feature>
<dbReference type="SUPFAM" id="SSF64288">
    <property type="entry name" value="Chorismate lyase-like"/>
    <property type="match status" value="1"/>
</dbReference>
<dbReference type="InterPro" id="IPR050679">
    <property type="entry name" value="Bact_HTH_transcr_reg"/>
</dbReference>
<dbReference type="InterPro" id="IPR028978">
    <property type="entry name" value="Chorismate_lyase_/UTRA_dom_sf"/>
</dbReference>
<evidence type="ECO:0000259" key="5">
    <source>
        <dbReference type="PROSITE" id="PS50949"/>
    </source>
</evidence>
<dbReference type="InterPro" id="IPR011663">
    <property type="entry name" value="UTRA"/>
</dbReference>
<keyword evidence="2" id="KW-0238">DNA-binding</keyword>
<gene>
    <name evidence="6" type="ORF">AVDCRST_MAG29-2202</name>
</gene>
<protein>
    <recommendedName>
        <fullName evidence="5">HTH gntR-type domain-containing protein</fullName>
    </recommendedName>
</protein>
<feature type="domain" description="HTH gntR-type" evidence="5">
    <location>
        <begin position="9"/>
        <end position="79"/>
    </location>
</feature>
<dbReference type="SMART" id="SM00345">
    <property type="entry name" value="HTH_GNTR"/>
    <property type="match status" value="1"/>
</dbReference>
<dbReference type="Pfam" id="PF07702">
    <property type="entry name" value="UTRA"/>
    <property type="match status" value="1"/>
</dbReference>
<dbReference type="GO" id="GO:0003677">
    <property type="term" value="F:DNA binding"/>
    <property type="evidence" value="ECO:0007669"/>
    <property type="project" value="UniProtKB-KW"/>
</dbReference>
<proteinExistence type="predicted"/>
<dbReference type="EMBL" id="CADCUG010000133">
    <property type="protein sequence ID" value="CAA9350294.1"/>
    <property type="molecule type" value="Genomic_DNA"/>
</dbReference>
<evidence type="ECO:0000256" key="3">
    <source>
        <dbReference type="ARBA" id="ARBA00023163"/>
    </source>
</evidence>
<accession>A0A6J4MAM7</accession>
<reference evidence="6" key="1">
    <citation type="submission" date="2020-02" db="EMBL/GenBank/DDBJ databases">
        <authorList>
            <person name="Meier V. D."/>
        </authorList>
    </citation>
    <scope>NUCLEOTIDE SEQUENCE</scope>
    <source>
        <strain evidence="6">AVDCRST_MAG29</strain>
    </source>
</reference>
<dbReference type="InterPro" id="IPR036388">
    <property type="entry name" value="WH-like_DNA-bd_sf"/>
</dbReference>
<dbReference type="CDD" id="cd07377">
    <property type="entry name" value="WHTH_GntR"/>
    <property type="match status" value="1"/>
</dbReference>
<dbReference type="SMART" id="SM00866">
    <property type="entry name" value="UTRA"/>
    <property type="match status" value="1"/>
</dbReference>
<dbReference type="Gene3D" id="1.10.10.10">
    <property type="entry name" value="Winged helix-like DNA-binding domain superfamily/Winged helix DNA-binding domain"/>
    <property type="match status" value="1"/>
</dbReference>
<dbReference type="InterPro" id="IPR036390">
    <property type="entry name" value="WH_DNA-bd_sf"/>
</dbReference>
<dbReference type="Gene3D" id="3.40.1410.10">
    <property type="entry name" value="Chorismate lyase-like"/>
    <property type="match status" value="1"/>
</dbReference>
<dbReference type="GO" id="GO:0045892">
    <property type="term" value="P:negative regulation of DNA-templated transcription"/>
    <property type="evidence" value="ECO:0007669"/>
    <property type="project" value="TreeGrafter"/>
</dbReference>
<dbReference type="AlphaFoldDB" id="A0A6J4MAM7"/>
<dbReference type="PANTHER" id="PTHR44846">
    <property type="entry name" value="MANNOSYL-D-GLYCERATE TRANSPORT/METABOLISM SYSTEM REPRESSOR MNGR-RELATED"/>
    <property type="match status" value="1"/>
</dbReference>